<evidence type="ECO:0000256" key="7">
    <source>
        <dbReference type="PIRSR" id="PIRSR000390-2"/>
    </source>
</evidence>
<evidence type="ECO:0000256" key="3">
    <source>
        <dbReference type="ARBA" id="ARBA00022679"/>
    </source>
</evidence>
<dbReference type="GO" id="GO:0000271">
    <property type="term" value="P:polysaccharide biosynthetic process"/>
    <property type="evidence" value="ECO:0007669"/>
    <property type="project" value="TreeGrafter"/>
</dbReference>
<dbReference type="PANTHER" id="PTHR30244:SF34">
    <property type="entry name" value="DTDP-4-AMINO-4,6-DIDEOXYGALACTOSE TRANSAMINASE"/>
    <property type="match status" value="1"/>
</dbReference>
<organism evidence="8 9">
    <name type="scientific">Streptomyces kanamyceticus</name>
    <dbReference type="NCBI Taxonomy" id="1967"/>
    <lineage>
        <taxon>Bacteria</taxon>
        <taxon>Bacillati</taxon>
        <taxon>Actinomycetota</taxon>
        <taxon>Actinomycetes</taxon>
        <taxon>Kitasatosporales</taxon>
        <taxon>Streptomycetaceae</taxon>
        <taxon>Streptomyces</taxon>
    </lineage>
</organism>
<feature type="active site" description="Proton acceptor" evidence="6">
    <location>
        <position position="199"/>
    </location>
</feature>
<evidence type="ECO:0000256" key="5">
    <source>
        <dbReference type="ARBA" id="ARBA00038398"/>
    </source>
</evidence>
<keyword evidence="2 8" id="KW-0032">Aminotransferase</keyword>
<dbReference type="AlphaFoldDB" id="A0A5J6GBI9"/>
<dbReference type="SUPFAM" id="SSF53383">
    <property type="entry name" value="PLP-dependent transferases"/>
    <property type="match status" value="1"/>
</dbReference>
<sequence length="419" mass="45162">MSKKLALFGGTPVRNEEFYDGPHIGPHDLDRLKSVLDSGNFGGIPFPNTHHTAFADLFTGKLGAPYGLMVSNGTISLSIALRALGVRAGDEVITTGYTWMGTAAAIVHINAVPVLVDIDPTTWCIDPAAVEAAITPRTKVIVPVHLGNQIADLDALRAIADKHGLAILEDTAHGHFAEWRGQCVGTHGDAGSFSFESSKIMTAGEGGFLVARDEDVYQRMMSLANCGRKEPGYDGFAGRTLGWNARASELQAAFMIGQVEQHDALHAKRAASAAKLTAGLAEIGGFTPVGNDDPRITRRQYYEVIYRFDPAAWEGLHRDEVLSAILAEGIELEGDAFYPPVHKSELFAVDAVHWPMIAERYGDRIGPDSVDLPVADRAAADESVWVHHALLTGDDKDLGDILEAVAKVRDNLRELHDAS</sequence>
<comment type="similarity">
    <text evidence="5">Belongs to the DegT/DnrJ/EryC1 family. L-glutamine:2-deoxy-scyllo-inosose/scyllo-inosose aminotransferase subfamily.</text>
</comment>
<name>A0A5J6GBI9_STRKN</name>
<keyword evidence="3 8" id="KW-0808">Transferase</keyword>
<dbReference type="RefSeq" id="WP_055553810.1">
    <property type="nucleotide sequence ID" value="NZ_CP023699.1"/>
</dbReference>
<dbReference type="PIRSF" id="PIRSF000390">
    <property type="entry name" value="PLP_StrS"/>
    <property type="match status" value="1"/>
</dbReference>
<dbReference type="Gene3D" id="3.90.1150.10">
    <property type="entry name" value="Aspartate Aminotransferase, domain 1"/>
    <property type="match status" value="1"/>
</dbReference>
<dbReference type="InterPro" id="IPR015422">
    <property type="entry name" value="PyrdxlP-dep_Trfase_small"/>
</dbReference>
<dbReference type="PANTHER" id="PTHR30244">
    <property type="entry name" value="TRANSAMINASE"/>
    <property type="match status" value="1"/>
</dbReference>
<reference evidence="8 9" key="1">
    <citation type="submission" date="2017-09" db="EMBL/GenBank/DDBJ databases">
        <authorList>
            <person name="Lee N."/>
            <person name="Cho B.-K."/>
        </authorList>
    </citation>
    <scope>NUCLEOTIDE SEQUENCE [LARGE SCALE GENOMIC DNA]</scope>
    <source>
        <strain evidence="8 9">ATCC 12853</strain>
    </source>
</reference>
<dbReference type="GO" id="GO:0008483">
    <property type="term" value="F:transaminase activity"/>
    <property type="evidence" value="ECO:0007669"/>
    <property type="project" value="UniProtKB-KW"/>
</dbReference>
<dbReference type="GO" id="GO:0030170">
    <property type="term" value="F:pyridoxal phosphate binding"/>
    <property type="evidence" value="ECO:0007669"/>
    <property type="project" value="TreeGrafter"/>
</dbReference>
<dbReference type="CDD" id="cd00616">
    <property type="entry name" value="AHBA_syn"/>
    <property type="match status" value="1"/>
</dbReference>
<dbReference type="KEGG" id="ag:CAE46943"/>
<dbReference type="InterPro" id="IPR000653">
    <property type="entry name" value="DegT/StrS_aminotransferase"/>
</dbReference>
<evidence type="ECO:0000256" key="1">
    <source>
        <dbReference type="ARBA" id="ARBA00001933"/>
    </source>
</evidence>
<evidence type="ECO:0000256" key="2">
    <source>
        <dbReference type="ARBA" id="ARBA00022576"/>
    </source>
</evidence>
<evidence type="ECO:0000256" key="6">
    <source>
        <dbReference type="PIRSR" id="PIRSR000390-1"/>
    </source>
</evidence>
<gene>
    <name evidence="8" type="ORF">CP970_06690</name>
</gene>
<dbReference type="Pfam" id="PF01041">
    <property type="entry name" value="DegT_DnrJ_EryC1"/>
    <property type="match status" value="1"/>
</dbReference>
<dbReference type="InterPro" id="IPR015421">
    <property type="entry name" value="PyrdxlP-dep_Trfase_major"/>
</dbReference>
<dbReference type="KEGG" id="ska:CP970_06690"/>
<feature type="modified residue" description="N6-(pyridoxal phosphate)lysine" evidence="7">
    <location>
        <position position="199"/>
    </location>
</feature>
<evidence type="ECO:0000313" key="9">
    <source>
        <dbReference type="Proteomes" id="UP000325529"/>
    </source>
</evidence>
<evidence type="ECO:0000313" key="8">
    <source>
        <dbReference type="EMBL" id="QEU90636.1"/>
    </source>
</evidence>
<comment type="cofactor">
    <cofactor evidence="1">
        <name>pyridoxal 5'-phosphate</name>
        <dbReference type="ChEBI" id="CHEBI:597326"/>
    </cofactor>
</comment>
<accession>A0A5J6GBI9</accession>
<keyword evidence="4 7" id="KW-0663">Pyridoxal phosphate</keyword>
<dbReference type="Proteomes" id="UP000325529">
    <property type="component" value="Chromosome"/>
</dbReference>
<keyword evidence="9" id="KW-1185">Reference proteome</keyword>
<protein>
    <submittedName>
        <fullName evidence="8">DegT/DnrJ/EryC1/StrS family aminotransferase</fullName>
    </submittedName>
</protein>
<dbReference type="OrthoDB" id="9804264at2"/>
<dbReference type="Gene3D" id="3.40.640.10">
    <property type="entry name" value="Type I PLP-dependent aspartate aminotransferase-like (Major domain)"/>
    <property type="match status" value="1"/>
</dbReference>
<proteinExistence type="inferred from homology"/>
<dbReference type="SMR" id="A0A5J6GBI9"/>
<dbReference type="InterPro" id="IPR015424">
    <property type="entry name" value="PyrdxlP-dep_Trfase"/>
</dbReference>
<dbReference type="EMBL" id="CP023699">
    <property type="protein sequence ID" value="QEU90636.1"/>
    <property type="molecule type" value="Genomic_DNA"/>
</dbReference>
<evidence type="ECO:0000256" key="4">
    <source>
        <dbReference type="ARBA" id="ARBA00022898"/>
    </source>
</evidence>